<evidence type="ECO:0000313" key="2">
    <source>
        <dbReference type="EMBL" id="GJE85871.1"/>
    </source>
</evidence>
<dbReference type="AlphaFoldDB" id="A0A9P3L898"/>
<evidence type="ECO:0000256" key="1">
    <source>
        <dbReference type="SAM" id="MobiDB-lite"/>
    </source>
</evidence>
<evidence type="ECO:0000313" key="3">
    <source>
        <dbReference type="Proteomes" id="UP000703269"/>
    </source>
</evidence>
<protein>
    <submittedName>
        <fullName evidence="2">Uncharacterized protein</fullName>
    </submittedName>
</protein>
<proteinExistence type="predicted"/>
<comment type="caution">
    <text evidence="2">The sequence shown here is derived from an EMBL/GenBank/DDBJ whole genome shotgun (WGS) entry which is preliminary data.</text>
</comment>
<dbReference type="PANTHER" id="PTHR33936">
    <property type="entry name" value="PROTEIN CBG17840"/>
    <property type="match status" value="1"/>
</dbReference>
<sequence>MSFQHFRLHPLTAQVTHSATNPHSQSSLSHALVQPQTSISAQPILNNGGPTIQIQRVQNGVKKGPYGSGDADDGYTLVFETMDAFQEWRRKEEEEKMIEFVKGDTHGSKAVPPRFKDHTKLVCARHTRSGRKKYVKKYPDRVRKVPSRKLEGTGCPASISYKTYFDTDEVRVCYMSEHSHEIGLPNLPFTKRGRKLASEQQQSRARSRAARESSEASKSPPPLDPSNEPASASAAGPSNQHSQHTSMSPPHNPAPPMQTFQAAMAMVPQPQPMAQPPVPQPLAPPPPQPLAQERWDRMSVLFQGIRDNARNFDYPAPSVAALESILIRLYLESPMGGGVVNGG</sequence>
<dbReference type="Proteomes" id="UP000703269">
    <property type="component" value="Unassembled WGS sequence"/>
</dbReference>
<feature type="compositionally biased region" description="Polar residues" evidence="1">
    <location>
        <begin position="236"/>
        <end position="249"/>
    </location>
</feature>
<dbReference type="PANTHER" id="PTHR33936:SF25">
    <property type="entry name" value="C2H2-TYPE DOMAIN-CONTAINING PROTEIN"/>
    <property type="match status" value="1"/>
</dbReference>
<feature type="region of interest" description="Disordered" evidence="1">
    <location>
        <begin position="270"/>
        <end position="289"/>
    </location>
</feature>
<name>A0A9P3L898_9APHY</name>
<dbReference type="EMBL" id="BPQB01000003">
    <property type="protein sequence ID" value="GJE85871.1"/>
    <property type="molecule type" value="Genomic_DNA"/>
</dbReference>
<organism evidence="2 3">
    <name type="scientific">Phanerochaete sordida</name>
    <dbReference type="NCBI Taxonomy" id="48140"/>
    <lineage>
        <taxon>Eukaryota</taxon>
        <taxon>Fungi</taxon>
        <taxon>Dikarya</taxon>
        <taxon>Basidiomycota</taxon>
        <taxon>Agaricomycotina</taxon>
        <taxon>Agaricomycetes</taxon>
        <taxon>Polyporales</taxon>
        <taxon>Phanerochaetaceae</taxon>
        <taxon>Phanerochaete</taxon>
    </lineage>
</organism>
<dbReference type="OrthoDB" id="3258408at2759"/>
<reference evidence="2 3" key="1">
    <citation type="submission" date="2021-08" db="EMBL/GenBank/DDBJ databases">
        <title>Draft Genome Sequence of Phanerochaete sordida strain YK-624.</title>
        <authorList>
            <person name="Mori T."/>
            <person name="Dohra H."/>
            <person name="Suzuki T."/>
            <person name="Kawagishi H."/>
            <person name="Hirai H."/>
        </authorList>
    </citation>
    <scope>NUCLEOTIDE SEQUENCE [LARGE SCALE GENOMIC DNA]</scope>
    <source>
        <strain evidence="2 3">YK-624</strain>
    </source>
</reference>
<feature type="region of interest" description="Disordered" evidence="1">
    <location>
        <begin position="182"/>
        <end position="257"/>
    </location>
</feature>
<dbReference type="InterPro" id="IPR052797">
    <property type="entry name" value="RegFact_GeneExpr_CellDeath"/>
</dbReference>
<keyword evidence="3" id="KW-1185">Reference proteome</keyword>
<gene>
    <name evidence="2" type="ORF">PsYK624_019500</name>
</gene>
<accession>A0A9P3L898</accession>